<dbReference type="PROSITE" id="PS51471">
    <property type="entry name" value="FE2OG_OXY"/>
    <property type="match status" value="1"/>
</dbReference>
<dbReference type="InterPro" id="IPR026992">
    <property type="entry name" value="DIOX_N"/>
</dbReference>
<dbReference type="GO" id="GO:0046872">
    <property type="term" value="F:metal ion binding"/>
    <property type="evidence" value="ECO:0007669"/>
    <property type="project" value="UniProtKB-KW"/>
</dbReference>
<comment type="similarity">
    <text evidence="1 2">Belongs to the iron/ascorbate-dependent oxidoreductase family.</text>
</comment>
<dbReference type="AlphaFoldDB" id="S3BPS3"/>
<evidence type="ECO:0000256" key="2">
    <source>
        <dbReference type="RuleBase" id="RU003682"/>
    </source>
</evidence>
<dbReference type="Pfam" id="PF14226">
    <property type="entry name" value="DIOX_N"/>
    <property type="match status" value="1"/>
</dbReference>
<dbReference type="HOGENOM" id="CLU_010119_6_1_1"/>
<dbReference type="InterPro" id="IPR005123">
    <property type="entry name" value="Oxoglu/Fe-dep_dioxygenase_dom"/>
</dbReference>
<name>S3BPS3_OPHP1</name>
<evidence type="ECO:0000313" key="5">
    <source>
        <dbReference type="Proteomes" id="UP000016923"/>
    </source>
</evidence>
<accession>S3BPS3</accession>
<keyword evidence="2" id="KW-0479">Metal-binding</keyword>
<evidence type="ECO:0000259" key="3">
    <source>
        <dbReference type="PROSITE" id="PS51471"/>
    </source>
</evidence>
<dbReference type="InterPro" id="IPR044861">
    <property type="entry name" value="IPNS-like_FE2OG_OXY"/>
</dbReference>
<keyword evidence="4" id="KW-0223">Dioxygenase</keyword>
<dbReference type="PANTHER" id="PTHR47990">
    <property type="entry name" value="2-OXOGLUTARATE (2OG) AND FE(II)-DEPENDENT OXYGENASE SUPERFAMILY PROTEIN-RELATED"/>
    <property type="match status" value="1"/>
</dbReference>
<protein>
    <submittedName>
        <fullName evidence="4">Thymine dioxygenase</fullName>
    </submittedName>
</protein>
<dbReference type="VEuPathDB" id="FungiDB:F503_02052"/>
<dbReference type="STRING" id="1262450.S3BPS3"/>
<dbReference type="Pfam" id="PF03171">
    <property type="entry name" value="2OG-FeII_Oxy"/>
    <property type="match status" value="1"/>
</dbReference>
<dbReference type="GO" id="GO:0044283">
    <property type="term" value="P:small molecule biosynthetic process"/>
    <property type="evidence" value="ECO:0007669"/>
    <property type="project" value="UniProtKB-ARBA"/>
</dbReference>
<keyword evidence="2" id="KW-0408">Iron</keyword>
<organism evidence="4 5">
    <name type="scientific">Ophiostoma piceae (strain UAMH 11346)</name>
    <name type="common">Sap stain fungus</name>
    <dbReference type="NCBI Taxonomy" id="1262450"/>
    <lineage>
        <taxon>Eukaryota</taxon>
        <taxon>Fungi</taxon>
        <taxon>Dikarya</taxon>
        <taxon>Ascomycota</taxon>
        <taxon>Pezizomycotina</taxon>
        <taxon>Sordariomycetes</taxon>
        <taxon>Sordariomycetidae</taxon>
        <taxon>Ophiostomatales</taxon>
        <taxon>Ophiostomataceae</taxon>
        <taxon>Ophiostoma</taxon>
    </lineage>
</organism>
<dbReference type="SUPFAM" id="SSF51197">
    <property type="entry name" value="Clavaminate synthase-like"/>
    <property type="match status" value="1"/>
</dbReference>
<feature type="domain" description="Fe2OG dioxygenase" evidence="3">
    <location>
        <begin position="155"/>
        <end position="267"/>
    </location>
</feature>
<dbReference type="eggNOG" id="KOG0143">
    <property type="taxonomic scope" value="Eukaryota"/>
</dbReference>
<gene>
    <name evidence="4" type="ORF">F503_02052</name>
</gene>
<proteinExistence type="inferred from homology"/>
<sequence length="321" mass="36405">MASPIPVVSFSKFRIGTKQDRQDVAKQVYDAFSTVGFIYLKDCGIPQSRVDDIFGLAKKFFEQPLTEKLRYRLTDPTINQGYTSDGAEGVNDHKECYEHRRFRNDLCPDEDAFPGFRAALDSFYGDCYELAMDILRCLALFLGLGDEFFTAVTKKADPQMRLLHYPPIPSSMLDKEGEARIQPHTDFGLCTLLFQDSVGGLEVDPKHDGNFVPALPIDGTVLVNIADLLQRYTNGRVRSTRHRVVRPSSGTFDVLPARYSIPFFVHPDPETTIDPILLREGEKKLYAPVNAGEWRTLNTAKNYHFKAPEQLSFKSIEMETY</sequence>
<dbReference type="InterPro" id="IPR050231">
    <property type="entry name" value="Iron_ascorbate_oxido_reductase"/>
</dbReference>
<keyword evidence="5" id="KW-1185">Reference proteome</keyword>
<dbReference type="OrthoDB" id="288590at2759"/>
<keyword evidence="2" id="KW-0560">Oxidoreductase</keyword>
<dbReference type="Gene3D" id="2.60.120.330">
    <property type="entry name" value="B-lactam Antibiotic, Isopenicillin N Synthase, Chain"/>
    <property type="match status" value="1"/>
</dbReference>
<evidence type="ECO:0000313" key="4">
    <source>
        <dbReference type="EMBL" id="EPE03314.1"/>
    </source>
</evidence>
<dbReference type="EMBL" id="KE148169">
    <property type="protein sequence ID" value="EPE03314.1"/>
    <property type="molecule type" value="Genomic_DNA"/>
</dbReference>
<dbReference type="OMA" id="DHKECYE"/>
<dbReference type="GO" id="GO:0051213">
    <property type="term" value="F:dioxygenase activity"/>
    <property type="evidence" value="ECO:0007669"/>
    <property type="project" value="UniProtKB-KW"/>
</dbReference>
<reference evidence="4 5" key="1">
    <citation type="journal article" date="2013" name="BMC Genomics">
        <title>The genome and transcriptome of the pine saprophyte Ophiostoma piceae, and a comparison with the bark beetle-associated pine pathogen Grosmannia clavigera.</title>
        <authorList>
            <person name="Haridas S."/>
            <person name="Wang Y."/>
            <person name="Lim L."/>
            <person name="Massoumi Alamouti S."/>
            <person name="Jackman S."/>
            <person name="Docking R."/>
            <person name="Robertson G."/>
            <person name="Birol I."/>
            <person name="Bohlmann J."/>
            <person name="Breuil C."/>
        </authorList>
    </citation>
    <scope>NUCLEOTIDE SEQUENCE [LARGE SCALE GENOMIC DNA]</scope>
    <source>
        <strain evidence="4 5">UAMH 11346</strain>
    </source>
</reference>
<dbReference type="InterPro" id="IPR027443">
    <property type="entry name" value="IPNS-like_sf"/>
</dbReference>
<dbReference type="Proteomes" id="UP000016923">
    <property type="component" value="Unassembled WGS sequence"/>
</dbReference>
<evidence type="ECO:0000256" key="1">
    <source>
        <dbReference type="ARBA" id="ARBA00008056"/>
    </source>
</evidence>